<reference evidence="1" key="1">
    <citation type="submission" date="2018-06" db="EMBL/GenBank/DDBJ databases">
        <authorList>
            <person name="Zhirakovskaya E."/>
        </authorList>
    </citation>
    <scope>NUCLEOTIDE SEQUENCE</scope>
</reference>
<sequence>MRIRSHWNNKKKERSLEEVAGALAFIEWRIAGQSLLSLENEGFQTDTQLQRLDVLQELCAFLIHVTDRMVHAVMNNEERQRFIVELALKTADTYHDNRVDSEGRGQDFRQPFINGLNTRMADYAGFRFDEGVPGYAFKRYLGERVTHRMGSKDSKWISDQVMEIEVPAMLKTLKKGINDLFGSGNTEKLAVIELEDSTAQPL</sequence>
<accession>A0A3B0Z507</accession>
<protein>
    <submittedName>
        <fullName evidence="1">Uncharacterized protein</fullName>
    </submittedName>
</protein>
<gene>
    <name evidence="1" type="ORF">MNBD_GAMMA13-1444</name>
</gene>
<name>A0A3B0Z507_9ZZZZ</name>
<proteinExistence type="predicted"/>
<dbReference type="AlphaFoldDB" id="A0A3B0Z507"/>
<dbReference type="EMBL" id="UOFK01000328">
    <property type="protein sequence ID" value="VAW82632.1"/>
    <property type="molecule type" value="Genomic_DNA"/>
</dbReference>
<organism evidence="1">
    <name type="scientific">hydrothermal vent metagenome</name>
    <dbReference type="NCBI Taxonomy" id="652676"/>
    <lineage>
        <taxon>unclassified sequences</taxon>
        <taxon>metagenomes</taxon>
        <taxon>ecological metagenomes</taxon>
    </lineage>
</organism>
<evidence type="ECO:0000313" key="1">
    <source>
        <dbReference type="EMBL" id="VAW82632.1"/>
    </source>
</evidence>